<evidence type="ECO:0000256" key="6">
    <source>
        <dbReference type="SAM" id="Phobius"/>
    </source>
</evidence>
<keyword evidence="8" id="KW-1185">Reference proteome</keyword>
<dbReference type="OrthoDB" id="128422at2"/>
<accession>A0A1I4INT4</accession>
<keyword evidence="3 6" id="KW-0812">Transmembrane</keyword>
<dbReference type="InterPro" id="IPR019108">
    <property type="entry name" value="Caa3_assmbl_CtaG-rel"/>
</dbReference>
<keyword evidence="5 6" id="KW-0472">Membrane</keyword>
<dbReference type="Proteomes" id="UP000199668">
    <property type="component" value="Unassembled WGS sequence"/>
</dbReference>
<proteinExistence type="predicted"/>
<feature type="transmembrane region" description="Helical" evidence="6">
    <location>
        <begin position="239"/>
        <end position="260"/>
    </location>
</feature>
<protein>
    <submittedName>
        <fullName evidence="7">Putative membrane protein</fullName>
    </submittedName>
</protein>
<evidence type="ECO:0000256" key="2">
    <source>
        <dbReference type="ARBA" id="ARBA00022475"/>
    </source>
</evidence>
<feature type="transmembrane region" description="Helical" evidence="6">
    <location>
        <begin position="151"/>
        <end position="175"/>
    </location>
</feature>
<evidence type="ECO:0000313" key="7">
    <source>
        <dbReference type="EMBL" id="SFL55461.1"/>
    </source>
</evidence>
<dbReference type="EMBL" id="FOTY01000002">
    <property type="protein sequence ID" value="SFL55461.1"/>
    <property type="molecule type" value="Genomic_DNA"/>
</dbReference>
<name>A0A1I4INT4_9BACI</name>
<evidence type="ECO:0000256" key="1">
    <source>
        <dbReference type="ARBA" id="ARBA00004651"/>
    </source>
</evidence>
<feature type="transmembrane region" description="Helical" evidence="6">
    <location>
        <begin position="119"/>
        <end position="139"/>
    </location>
</feature>
<reference evidence="7" key="1">
    <citation type="submission" date="2016-10" db="EMBL/GenBank/DDBJ databases">
        <authorList>
            <person name="de Groot N.N."/>
        </authorList>
    </citation>
    <scope>NUCLEOTIDE SEQUENCE [LARGE SCALE GENOMIC DNA]</scope>
    <source>
        <strain evidence="7">CGMCC 1.6134</strain>
    </source>
</reference>
<evidence type="ECO:0000313" key="8">
    <source>
        <dbReference type="Proteomes" id="UP000199668"/>
    </source>
</evidence>
<dbReference type="STRING" id="266892.SAMN04488054_102125"/>
<gene>
    <name evidence="7" type="ORF">SAMN04488054_102125</name>
</gene>
<sequence>MFITKFQEFSFWTLWTPDVIIGLAAMTILFHWLLTKPGRGSVSITVRQKIYFGLALLCLYLGWGSPLSVVGHSVFSVHMIQMVFVYFAGVPLLLLAIPKWLLQVGIKNWKRKSMITYRFILNPILGLIGFNALFSFYHFPVIFDYMMQVSFLQIVFKAALFSSAALMWWHILAPLPELNRFTDFRRIIYIFANGILITPACALMIFAGSPLYETYTNPETMMQTADSFRFLDAHQDQRLAGIIMKISQEFIYASAIGYVFKQWLNKEKQQDGELTISDIPDSHYANKKNRF</sequence>
<comment type="subcellular location">
    <subcellularLocation>
        <location evidence="1">Cell membrane</location>
        <topology evidence="1">Multi-pass membrane protein</topology>
    </subcellularLocation>
</comment>
<dbReference type="RefSeq" id="WP_090925400.1">
    <property type="nucleotide sequence ID" value="NZ_FOTY01000002.1"/>
</dbReference>
<dbReference type="GO" id="GO:0005886">
    <property type="term" value="C:plasma membrane"/>
    <property type="evidence" value="ECO:0007669"/>
    <property type="project" value="UniProtKB-SubCell"/>
</dbReference>
<keyword evidence="4 6" id="KW-1133">Transmembrane helix</keyword>
<evidence type="ECO:0000256" key="3">
    <source>
        <dbReference type="ARBA" id="ARBA00022692"/>
    </source>
</evidence>
<feature type="transmembrane region" description="Helical" evidence="6">
    <location>
        <begin position="187"/>
        <end position="212"/>
    </location>
</feature>
<feature type="transmembrane region" description="Helical" evidence="6">
    <location>
        <begin position="46"/>
        <end position="63"/>
    </location>
</feature>
<organism evidence="7 8">
    <name type="scientific">Salibacterium qingdaonense</name>
    <dbReference type="NCBI Taxonomy" id="266892"/>
    <lineage>
        <taxon>Bacteria</taxon>
        <taxon>Bacillati</taxon>
        <taxon>Bacillota</taxon>
        <taxon>Bacilli</taxon>
        <taxon>Bacillales</taxon>
        <taxon>Bacillaceae</taxon>
    </lineage>
</organism>
<dbReference type="AlphaFoldDB" id="A0A1I4INT4"/>
<keyword evidence="2" id="KW-1003">Cell membrane</keyword>
<dbReference type="Pfam" id="PF09678">
    <property type="entry name" value="Caa3_CtaG"/>
    <property type="match status" value="1"/>
</dbReference>
<feature type="transmembrane region" description="Helical" evidence="6">
    <location>
        <begin position="12"/>
        <end position="34"/>
    </location>
</feature>
<feature type="transmembrane region" description="Helical" evidence="6">
    <location>
        <begin position="75"/>
        <end position="98"/>
    </location>
</feature>
<evidence type="ECO:0000256" key="5">
    <source>
        <dbReference type="ARBA" id="ARBA00023136"/>
    </source>
</evidence>
<evidence type="ECO:0000256" key="4">
    <source>
        <dbReference type="ARBA" id="ARBA00022989"/>
    </source>
</evidence>